<gene>
    <name evidence="1" type="ORF">ALFOR1_20017</name>
</gene>
<organism evidence="1 2">
    <name type="scientific">Alteromonas macleodii</name>
    <name type="common">Pseudoalteromonas macleodii</name>
    <dbReference type="NCBI Taxonomy" id="28108"/>
    <lineage>
        <taxon>Bacteria</taxon>
        <taxon>Pseudomonadati</taxon>
        <taxon>Pseudomonadota</taxon>
        <taxon>Gammaproteobacteria</taxon>
        <taxon>Alteromonadales</taxon>
        <taxon>Alteromonadaceae</taxon>
        <taxon>Alteromonas/Salinimonas group</taxon>
        <taxon>Alteromonas</taxon>
    </lineage>
</organism>
<dbReference type="EMBL" id="LR812090">
    <property type="protein sequence ID" value="CAB9492586.1"/>
    <property type="molecule type" value="Genomic_DNA"/>
</dbReference>
<dbReference type="Proteomes" id="UP000509458">
    <property type="component" value="Chromosome"/>
</dbReference>
<accession>A0A6T9XXN5</accession>
<proteinExistence type="predicted"/>
<reference evidence="1 2" key="1">
    <citation type="submission" date="2020-06" db="EMBL/GenBank/DDBJ databases">
        <authorList>
            <person name="Duchaud E."/>
        </authorList>
    </citation>
    <scope>NUCLEOTIDE SEQUENCE [LARGE SCALE GENOMIC DNA]</scope>
    <source>
        <strain evidence="1">Alteromonas fortis</strain>
    </source>
</reference>
<evidence type="ECO:0000313" key="2">
    <source>
        <dbReference type="Proteomes" id="UP000509458"/>
    </source>
</evidence>
<name>A0A6T9XXN5_ALTMA</name>
<protein>
    <submittedName>
        <fullName evidence="1">Uncharacterized protein</fullName>
    </submittedName>
</protein>
<dbReference type="AlphaFoldDB" id="A0A6T9XXN5"/>
<evidence type="ECO:0000313" key="1">
    <source>
        <dbReference type="EMBL" id="CAB9492586.1"/>
    </source>
</evidence>
<sequence>MIKAVLCFNLKTQEYLWIYKNIHSASERENFYCQLQKEQRKSIIENYNKHIKSLRWDSNTWALSLRSDFSPRVTAPYVGVI</sequence>